<gene>
    <name evidence="4" type="ORF">BLNAU_22928</name>
</gene>
<keyword evidence="1" id="KW-0862">Zinc</keyword>
<dbReference type="PROSITE" id="PS50103">
    <property type="entry name" value="ZF_C3H1"/>
    <property type="match status" value="1"/>
</dbReference>
<keyword evidence="1" id="KW-0479">Metal-binding</keyword>
<name>A0ABQ9WRP9_9EUKA</name>
<feature type="domain" description="C3H1-type" evidence="3">
    <location>
        <begin position="662"/>
        <end position="687"/>
    </location>
</feature>
<feature type="compositionally biased region" description="Basic and acidic residues" evidence="2">
    <location>
        <begin position="629"/>
        <end position="652"/>
    </location>
</feature>
<feature type="compositionally biased region" description="Polar residues" evidence="2">
    <location>
        <begin position="492"/>
        <end position="519"/>
    </location>
</feature>
<feature type="compositionally biased region" description="Low complexity" evidence="2">
    <location>
        <begin position="465"/>
        <end position="485"/>
    </location>
</feature>
<feature type="region of interest" description="Disordered" evidence="2">
    <location>
        <begin position="417"/>
        <end position="661"/>
    </location>
</feature>
<feature type="compositionally biased region" description="Basic and acidic residues" evidence="2">
    <location>
        <begin position="610"/>
        <end position="621"/>
    </location>
</feature>
<evidence type="ECO:0000256" key="1">
    <source>
        <dbReference type="PROSITE-ProRule" id="PRU00723"/>
    </source>
</evidence>
<protein>
    <recommendedName>
        <fullName evidence="3">C3H1-type domain-containing protein</fullName>
    </recommendedName>
</protein>
<evidence type="ECO:0000313" key="5">
    <source>
        <dbReference type="Proteomes" id="UP001281761"/>
    </source>
</evidence>
<proteinExistence type="predicted"/>
<feature type="compositionally biased region" description="Polar residues" evidence="2">
    <location>
        <begin position="434"/>
        <end position="446"/>
    </location>
</feature>
<feature type="compositionally biased region" description="Polar residues" evidence="2">
    <location>
        <begin position="548"/>
        <end position="575"/>
    </location>
</feature>
<dbReference type="Proteomes" id="UP001281761">
    <property type="component" value="Unassembled WGS sequence"/>
</dbReference>
<comment type="caution">
    <text evidence="4">The sequence shown here is derived from an EMBL/GenBank/DDBJ whole genome shotgun (WGS) entry which is preliminary data.</text>
</comment>
<evidence type="ECO:0000256" key="2">
    <source>
        <dbReference type="SAM" id="MobiDB-lite"/>
    </source>
</evidence>
<dbReference type="InterPro" id="IPR000571">
    <property type="entry name" value="Znf_CCCH"/>
</dbReference>
<dbReference type="EMBL" id="JARBJD010000428">
    <property type="protein sequence ID" value="KAK2942171.1"/>
    <property type="molecule type" value="Genomic_DNA"/>
</dbReference>
<sequence>MSLQEPDGVRTLLYFMKREHQETGRILFSSLLLTNPLSQESFSVFEQSQGLSLASKWLKAAESNTLIITQLRVLFVLRPWLTDMQASSYVGLLKGYTSNQDSRIEKVAERLMYHFENKPIPASEPIVIIDEDPVEAVSPVDSFFFSLPYNLFTPQMPNQDKSLTNIIDLCTLKNTYGNIKHIQDDLNSRGIKSHTDISLTFTTPPEIEQAEPVPFKLPPVYPEIRNPGNPRCVLAPPNHPVTKKRYTIPESTKPTMVVYKPEADLEPNFLRSSRLITGDSDGLSTESIATATAPKIDPPIPYVLPPIVTTTKHPPHKTAQLESIPPFAAILKDYVGQVSSVWYVGLRKPPPSPEEIMPRSTNDTHFLSDDGFDLEKPKPALPTATKFDPSFIDVPHQTEADWPRIYLGSNPTPIHIYGNSLSQHRSPVSPFPPQASQHSQFQNPDQNRFGPPQPDYTSNQPYSAPTFTTPSFTSPSFTTPSFTSPMSDYRRQQPTPSNMGSQSSSPFYHNPQFTTTTPSYNPPPVNTFPNHQPYQAPFPHDLDIPSKTPYQLNPSYIPPSTNHVNHPNTSYNLHSHGNYDPLPSTSGWRDRPSDQYNPNVGGEQGWGYQNRERHRERENDRYPPITPQRRQESTPSHDRANSQTRQDEDRPTYRPYGGSSVPNKMRCKFHHTKHGCRKGNACQFLHD</sequence>
<keyword evidence="1" id="KW-0863">Zinc-finger</keyword>
<keyword evidence="5" id="KW-1185">Reference proteome</keyword>
<organism evidence="4 5">
    <name type="scientific">Blattamonas nauphoetae</name>
    <dbReference type="NCBI Taxonomy" id="2049346"/>
    <lineage>
        <taxon>Eukaryota</taxon>
        <taxon>Metamonada</taxon>
        <taxon>Preaxostyla</taxon>
        <taxon>Oxymonadida</taxon>
        <taxon>Blattamonas</taxon>
    </lineage>
</organism>
<evidence type="ECO:0000259" key="3">
    <source>
        <dbReference type="PROSITE" id="PS50103"/>
    </source>
</evidence>
<evidence type="ECO:0000313" key="4">
    <source>
        <dbReference type="EMBL" id="KAK2942171.1"/>
    </source>
</evidence>
<feature type="zinc finger region" description="C3H1-type" evidence="1">
    <location>
        <begin position="662"/>
        <end position="687"/>
    </location>
</feature>
<accession>A0ABQ9WRP9</accession>
<reference evidence="4 5" key="1">
    <citation type="journal article" date="2022" name="bioRxiv">
        <title>Genomics of Preaxostyla Flagellates Illuminates Evolutionary Transitions and the Path Towards Mitochondrial Loss.</title>
        <authorList>
            <person name="Novak L.V.F."/>
            <person name="Treitli S.C."/>
            <person name="Pyrih J."/>
            <person name="Halakuc P."/>
            <person name="Pipaliya S.V."/>
            <person name="Vacek V."/>
            <person name="Brzon O."/>
            <person name="Soukal P."/>
            <person name="Eme L."/>
            <person name="Dacks J.B."/>
            <person name="Karnkowska A."/>
            <person name="Elias M."/>
            <person name="Hampl V."/>
        </authorList>
    </citation>
    <scope>NUCLEOTIDE SEQUENCE [LARGE SCALE GENOMIC DNA]</scope>
    <source>
        <strain evidence="4">NAU3</strain>
        <tissue evidence="4">Gut</tissue>
    </source>
</reference>